<evidence type="ECO:0000256" key="1">
    <source>
        <dbReference type="SAM" id="MobiDB-lite"/>
    </source>
</evidence>
<dbReference type="GeneID" id="9379952"/>
<proteinExistence type="predicted"/>
<dbReference type="AlphaFoldDB" id="D6RMN4"/>
<dbReference type="Proteomes" id="UP000001861">
    <property type="component" value="Unassembled WGS sequence"/>
</dbReference>
<keyword evidence="2" id="KW-0732">Signal</keyword>
<dbReference type="RefSeq" id="XP_002911130.1">
    <property type="nucleotide sequence ID" value="XM_002911084.1"/>
</dbReference>
<name>D6RMN4_COPC7</name>
<dbReference type="InParanoid" id="D6RMN4"/>
<dbReference type="VEuPathDB" id="FungiDB:CC1G_14562"/>
<dbReference type="EMBL" id="AACS02000005">
    <property type="protein sequence ID" value="EFI27636.1"/>
    <property type="molecule type" value="Genomic_DNA"/>
</dbReference>
<dbReference type="HOGENOM" id="CLU_1981509_0_0_1"/>
<sequence>MPRLILILCIPAANSCAWNEGPASSPFKAGTSSRRFRDPSLSSSPVARGVESMWRAFLAHWYDVIAMANWRMTRRGRWEKFVHGRMDSMTGRDYGFEILDIRSYSGPRTEEKRTPSDDSDGGGFVR</sequence>
<feature type="signal peptide" evidence="2">
    <location>
        <begin position="1"/>
        <end position="17"/>
    </location>
</feature>
<feature type="chain" id="PRO_5003087467" evidence="2">
    <location>
        <begin position="18"/>
        <end position="126"/>
    </location>
</feature>
<feature type="region of interest" description="Disordered" evidence="1">
    <location>
        <begin position="106"/>
        <end position="126"/>
    </location>
</feature>
<evidence type="ECO:0000313" key="3">
    <source>
        <dbReference type="EMBL" id="EFI27636.1"/>
    </source>
</evidence>
<organism evidence="3 4">
    <name type="scientific">Coprinopsis cinerea (strain Okayama-7 / 130 / ATCC MYA-4618 / FGSC 9003)</name>
    <name type="common">Inky cap fungus</name>
    <name type="synonym">Hormographiella aspergillata</name>
    <dbReference type="NCBI Taxonomy" id="240176"/>
    <lineage>
        <taxon>Eukaryota</taxon>
        <taxon>Fungi</taxon>
        <taxon>Dikarya</taxon>
        <taxon>Basidiomycota</taxon>
        <taxon>Agaricomycotina</taxon>
        <taxon>Agaricomycetes</taxon>
        <taxon>Agaricomycetidae</taxon>
        <taxon>Agaricales</taxon>
        <taxon>Agaricineae</taxon>
        <taxon>Psathyrellaceae</taxon>
        <taxon>Coprinopsis</taxon>
    </lineage>
</organism>
<comment type="caution">
    <text evidence="3">The sequence shown here is derived from an EMBL/GenBank/DDBJ whole genome shotgun (WGS) entry which is preliminary data.</text>
</comment>
<evidence type="ECO:0000313" key="4">
    <source>
        <dbReference type="Proteomes" id="UP000001861"/>
    </source>
</evidence>
<dbReference type="KEGG" id="cci:CC1G_14562"/>
<protein>
    <submittedName>
        <fullName evidence="3">Uncharacterized protein</fullName>
    </submittedName>
</protein>
<evidence type="ECO:0000256" key="2">
    <source>
        <dbReference type="SAM" id="SignalP"/>
    </source>
</evidence>
<keyword evidence="4" id="KW-1185">Reference proteome</keyword>
<reference evidence="3 4" key="1">
    <citation type="journal article" date="2010" name="Proc. Natl. Acad. Sci. U.S.A.">
        <title>Insights into evolution of multicellular fungi from the assembled chromosomes of the mushroom Coprinopsis cinerea (Coprinus cinereus).</title>
        <authorList>
            <person name="Stajich J.E."/>
            <person name="Wilke S.K."/>
            <person name="Ahren D."/>
            <person name="Au C.H."/>
            <person name="Birren B.W."/>
            <person name="Borodovsky M."/>
            <person name="Burns C."/>
            <person name="Canback B."/>
            <person name="Casselton L.A."/>
            <person name="Cheng C.K."/>
            <person name="Deng J."/>
            <person name="Dietrich F.S."/>
            <person name="Fargo D.C."/>
            <person name="Farman M.L."/>
            <person name="Gathman A.C."/>
            <person name="Goldberg J."/>
            <person name="Guigo R."/>
            <person name="Hoegger P.J."/>
            <person name="Hooker J.B."/>
            <person name="Huggins A."/>
            <person name="James T.Y."/>
            <person name="Kamada T."/>
            <person name="Kilaru S."/>
            <person name="Kodira C."/>
            <person name="Kues U."/>
            <person name="Kupfer D."/>
            <person name="Kwan H.S."/>
            <person name="Lomsadze A."/>
            <person name="Li W."/>
            <person name="Lilly W.W."/>
            <person name="Ma L.J."/>
            <person name="Mackey A.J."/>
            <person name="Manning G."/>
            <person name="Martin F."/>
            <person name="Muraguchi H."/>
            <person name="Natvig D.O."/>
            <person name="Palmerini H."/>
            <person name="Ramesh M.A."/>
            <person name="Rehmeyer C.J."/>
            <person name="Roe B.A."/>
            <person name="Shenoy N."/>
            <person name="Stanke M."/>
            <person name="Ter-Hovhannisyan V."/>
            <person name="Tunlid A."/>
            <person name="Velagapudi R."/>
            <person name="Vision T.J."/>
            <person name="Zeng Q."/>
            <person name="Zolan M.E."/>
            <person name="Pukkila P.J."/>
        </authorList>
    </citation>
    <scope>NUCLEOTIDE SEQUENCE [LARGE SCALE GENOMIC DNA]</scope>
    <source>
        <strain evidence="4">Okayama-7 / 130 / ATCC MYA-4618 / FGSC 9003</strain>
    </source>
</reference>
<gene>
    <name evidence="3" type="ORF">CC1G_14562</name>
</gene>
<accession>D6RMN4</accession>